<keyword evidence="1" id="KW-1133">Transmembrane helix</keyword>
<sequence length="56" mass="5973">MINELSSAALDGIVENLPTALIMAGLAAAATMFARRRRSRSRIRSRNAERGGDDAA</sequence>
<proteinExistence type="predicted"/>
<accession>A0AAU7R434</accession>
<protein>
    <recommendedName>
        <fullName evidence="3">PEP-CTERM sorting domain-containing protein</fullName>
    </recommendedName>
</protein>
<keyword evidence="1" id="KW-0812">Transmembrane</keyword>
<keyword evidence="1" id="KW-0472">Membrane</keyword>
<evidence type="ECO:0008006" key="3">
    <source>
        <dbReference type="Google" id="ProtNLM"/>
    </source>
</evidence>
<dbReference type="RefSeq" id="WP_349879521.1">
    <property type="nucleotide sequence ID" value="NZ_CP157974.1"/>
</dbReference>
<dbReference type="EMBL" id="CP157974">
    <property type="protein sequence ID" value="XBT83182.1"/>
    <property type="molecule type" value="Genomic_DNA"/>
</dbReference>
<name>A0AAU7R434_9ACTN</name>
<reference evidence="2" key="1">
    <citation type="submission" date="2024-06" db="EMBL/GenBank/DDBJ databases">
        <title>Micromonospora sp. strain HUAS YX12 genome sequences.</title>
        <authorList>
            <person name="Mo P."/>
        </authorList>
    </citation>
    <scope>NUCLEOTIDE SEQUENCE</scope>
    <source>
        <strain evidence="2">HUAS YX12</strain>
    </source>
</reference>
<evidence type="ECO:0000313" key="2">
    <source>
        <dbReference type="EMBL" id="XBT83182.1"/>
    </source>
</evidence>
<dbReference type="AlphaFoldDB" id="A0AAU7R434"/>
<gene>
    <name evidence="2" type="ORF">ABIH81_06790</name>
</gene>
<evidence type="ECO:0000256" key="1">
    <source>
        <dbReference type="SAM" id="Phobius"/>
    </source>
</evidence>
<feature type="transmembrane region" description="Helical" evidence="1">
    <location>
        <begin position="17"/>
        <end position="34"/>
    </location>
</feature>
<organism evidence="2">
    <name type="scientific">Micromonospora sp. HUAS YX12</name>
    <dbReference type="NCBI Taxonomy" id="3156396"/>
    <lineage>
        <taxon>Bacteria</taxon>
        <taxon>Bacillati</taxon>
        <taxon>Actinomycetota</taxon>
        <taxon>Actinomycetes</taxon>
        <taxon>Micromonosporales</taxon>
        <taxon>Micromonosporaceae</taxon>
        <taxon>Micromonospora</taxon>
    </lineage>
</organism>